<feature type="transmembrane region" description="Helical" evidence="1">
    <location>
        <begin position="173"/>
        <end position="197"/>
    </location>
</feature>
<keyword evidence="3" id="KW-1185">Reference proteome</keyword>
<evidence type="ECO:0000313" key="3">
    <source>
        <dbReference type="Proteomes" id="UP000005408"/>
    </source>
</evidence>
<evidence type="ECO:0000313" key="2">
    <source>
        <dbReference type="EnsemblMetazoa" id="G33966.1:cds"/>
    </source>
</evidence>
<keyword evidence="1" id="KW-0812">Transmembrane</keyword>
<keyword evidence="1" id="KW-0472">Membrane</keyword>
<sequence length="207" mass="23256">MARNTKALVMAVSMMFSNNLYECGPIEGYKFPVFTTASCPENKAEWLERSFGLNCTDQNGYMCIPNEMVTVLLEFCYTKKVEAIPEGLCLILNKRSSAVNAYRCQHFSYGCPSYPYLSNGIYEHQSCVSIMEGCFLADPYCERTVTANRKNATSQYNTEEGIGTNSITTGIPYYTFFIILIVTSISSLIAGICLRIVTTRISRRCKK</sequence>
<keyword evidence="1" id="KW-1133">Transmembrane helix</keyword>
<protein>
    <submittedName>
        <fullName evidence="2">Uncharacterized protein</fullName>
    </submittedName>
</protein>
<name>A0A8W8MLZ9_MAGGI</name>
<proteinExistence type="predicted"/>
<evidence type="ECO:0000256" key="1">
    <source>
        <dbReference type="SAM" id="Phobius"/>
    </source>
</evidence>
<accession>A0A8W8MLZ9</accession>
<dbReference type="AlphaFoldDB" id="A0A8W8MLZ9"/>
<reference evidence="2" key="1">
    <citation type="submission" date="2022-08" db="UniProtKB">
        <authorList>
            <consortium name="EnsemblMetazoa"/>
        </authorList>
    </citation>
    <scope>IDENTIFICATION</scope>
    <source>
        <strain evidence="2">05x7-T-G4-1.051#20</strain>
    </source>
</reference>
<dbReference type="Proteomes" id="UP000005408">
    <property type="component" value="Unassembled WGS sequence"/>
</dbReference>
<dbReference type="EnsemblMetazoa" id="G33966.1">
    <property type="protein sequence ID" value="G33966.1:cds"/>
    <property type="gene ID" value="G33966"/>
</dbReference>
<organism evidence="2 3">
    <name type="scientific">Magallana gigas</name>
    <name type="common">Pacific oyster</name>
    <name type="synonym">Crassostrea gigas</name>
    <dbReference type="NCBI Taxonomy" id="29159"/>
    <lineage>
        <taxon>Eukaryota</taxon>
        <taxon>Metazoa</taxon>
        <taxon>Spiralia</taxon>
        <taxon>Lophotrochozoa</taxon>
        <taxon>Mollusca</taxon>
        <taxon>Bivalvia</taxon>
        <taxon>Autobranchia</taxon>
        <taxon>Pteriomorphia</taxon>
        <taxon>Ostreida</taxon>
        <taxon>Ostreoidea</taxon>
        <taxon>Ostreidae</taxon>
        <taxon>Magallana</taxon>
    </lineage>
</organism>